<dbReference type="Gene3D" id="6.10.250.590">
    <property type="match status" value="3"/>
</dbReference>
<dbReference type="AlphaFoldDB" id="A0A2R9ZHA7"/>
<gene>
    <name evidence="6" type="primary">GCG</name>
</gene>
<dbReference type="GO" id="GO:0010737">
    <property type="term" value="P:protein kinase A signaling"/>
    <property type="evidence" value="ECO:0007669"/>
    <property type="project" value="TreeGrafter"/>
</dbReference>
<keyword evidence="3" id="KW-0964">Secreted</keyword>
<dbReference type="PRINTS" id="PR00275">
    <property type="entry name" value="GLUCAGON"/>
</dbReference>
<dbReference type="PANTHER" id="PTHR11418:SF0">
    <property type="entry name" value="PRO-GLUCAGON"/>
    <property type="match status" value="1"/>
</dbReference>
<evidence type="ECO:0000256" key="2">
    <source>
        <dbReference type="ARBA" id="ARBA00008369"/>
    </source>
</evidence>
<comment type="subcellular location">
    <subcellularLocation>
        <location evidence="1">Secreted</location>
    </subcellularLocation>
</comment>
<keyword evidence="4" id="KW-0732">Signal</keyword>
<dbReference type="InterPro" id="IPR000532">
    <property type="entry name" value="Glucagon_GIP_secretin_VIP"/>
</dbReference>
<dbReference type="Pfam" id="PF00123">
    <property type="entry name" value="Hormone_2"/>
    <property type="match status" value="3"/>
</dbReference>
<feature type="signal peptide" evidence="4">
    <location>
        <begin position="1"/>
        <end position="22"/>
    </location>
</feature>
<comment type="similarity">
    <text evidence="2">Belongs to the glucagon family.</text>
</comment>
<dbReference type="EMBL" id="KJ627170">
    <property type="protein sequence ID" value="AJG06877.1"/>
    <property type="molecule type" value="mRNA"/>
</dbReference>
<name>A0A2R9ZHA7_GEKGE</name>
<feature type="domain" description="Glucagon / GIP / secretin / VIP family" evidence="5">
    <location>
        <begin position="166"/>
        <end position="188"/>
    </location>
</feature>
<dbReference type="SMART" id="SM00070">
    <property type="entry name" value="GLUCA"/>
    <property type="match status" value="3"/>
</dbReference>
<feature type="domain" description="Glucagon / GIP / secretin / VIP family" evidence="5">
    <location>
        <begin position="118"/>
        <end position="140"/>
    </location>
</feature>
<accession>A0A2R9ZHA7</accession>
<evidence type="ECO:0000256" key="3">
    <source>
        <dbReference type="ARBA" id="ARBA00022525"/>
    </source>
</evidence>
<dbReference type="GO" id="GO:0031769">
    <property type="term" value="F:glucagon receptor binding"/>
    <property type="evidence" value="ECO:0007669"/>
    <property type="project" value="TreeGrafter"/>
</dbReference>
<feature type="chain" id="PRO_5015745758" evidence="4">
    <location>
        <begin position="23"/>
        <end position="213"/>
    </location>
</feature>
<feature type="domain" description="Glucagon / GIP / secretin / VIP family" evidence="5">
    <location>
        <begin position="55"/>
        <end position="77"/>
    </location>
</feature>
<organism evidence="6">
    <name type="scientific">Gekko gecko</name>
    <name type="common">Tokay gecko</name>
    <dbReference type="NCBI Taxonomy" id="36310"/>
    <lineage>
        <taxon>Eukaryota</taxon>
        <taxon>Metazoa</taxon>
        <taxon>Chordata</taxon>
        <taxon>Craniata</taxon>
        <taxon>Vertebrata</taxon>
        <taxon>Euteleostomi</taxon>
        <taxon>Lepidosauria</taxon>
        <taxon>Squamata</taxon>
        <taxon>Bifurcata</taxon>
        <taxon>Gekkota</taxon>
        <taxon>Gekkonidae</taxon>
        <taxon>Gekkoninae</taxon>
        <taxon>Gekko</taxon>
    </lineage>
</organism>
<proteinExistence type="evidence at transcript level"/>
<dbReference type="PROSITE" id="PS00260">
    <property type="entry name" value="GLUCAGON"/>
    <property type="match status" value="3"/>
</dbReference>
<evidence type="ECO:0000256" key="4">
    <source>
        <dbReference type="SAM" id="SignalP"/>
    </source>
</evidence>
<dbReference type="InterPro" id="IPR015550">
    <property type="entry name" value="Glucagon"/>
</dbReference>
<evidence type="ECO:0000313" key="6">
    <source>
        <dbReference type="EMBL" id="AJG06877.1"/>
    </source>
</evidence>
<sequence precursor="true">MKMKSMYFVAGLLLMIVQSSWQSALQETEEKTRLFKASQAEPLDESRQLNEVKRHSQGTFTSDYSKFLDTRRAQDFVEWLMSSKRSGQQRQEETEKENLLDQLSSNGLARRHAEYERHADGTYTSDISSYLEEQAAKEFIAWLMSGRGRRDLSEGTAKAVNIARRYSEGTYNSELHEILDEIATQEFLNWLLEAKVTERDLSRQYQGDRINMA</sequence>
<dbReference type="GO" id="GO:0043066">
    <property type="term" value="P:negative regulation of apoptotic process"/>
    <property type="evidence" value="ECO:0007669"/>
    <property type="project" value="TreeGrafter"/>
</dbReference>
<evidence type="ECO:0000259" key="5">
    <source>
        <dbReference type="PROSITE" id="PS00260"/>
    </source>
</evidence>
<dbReference type="GO" id="GO:0005615">
    <property type="term" value="C:extracellular space"/>
    <property type="evidence" value="ECO:0007669"/>
    <property type="project" value="TreeGrafter"/>
</dbReference>
<reference evidence="6" key="1">
    <citation type="submission" date="2014-03" db="EMBL/GenBank/DDBJ databases">
        <title>Charcterization and Expression analysis of proglucagon mRNA variant in squamata reptiles.</title>
        <authorList>
            <person name="Kurakata E."/>
            <person name="Suzuki Y."/>
            <person name="Yoshida A."/>
            <person name="Kobayashi A."/>
            <person name="Park M.K."/>
        </authorList>
    </citation>
    <scope>NUCLEOTIDE SEQUENCE</scope>
</reference>
<dbReference type="GO" id="GO:0007188">
    <property type="term" value="P:adenylate cyclase-modulating G protein-coupled receptor signaling pathway"/>
    <property type="evidence" value="ECO:0007669"/>
    <property type="project" value="TreeGrafter"/>
</dbReference>
<dbReference type="PANTHER" id="PTHR11418">
    <property type="entry name" value="GLUCAGON"/>
    <property type="match status" value="1"/>
</dbReference>
<dbReference type="GO" id="GO:0035774">
    <property type="term" value="P:positive regulation of insulin secretion involved in cellular response to glucose stimulus"/>
    <property type="evidence" value="ECO:0007669"/>
    <property type="project" value="TreeGrafter"/>
</dbReference>
<evidence type="ECO:0000256" key="1">
    <source>
        <dbReference type="ARBA" id="ARBA00004613"/>
    </source>
</evidence>
<protein>
    <submittedName>
        <fullName evidence="6">Preproglucagon B1</fullName>
    </submittedName>
</protein>
<dbReference type="GO" id="GO:0005179">
    <property type="term" value="F:hormone activity"/>
    <property type="evidence" value="ECO:0007669"/>
    <property type="project" value="InterPro"/>
</dbReference>